<feature type="region of interest" description="Disordered" evidence="6">
    <location>
        <begin position="327"/>
        <end position="348"/>
    </location>
</feature>
<dbReference type="PROSITE" id="PS50192">
    <property type="entry name" value="T_SNARE"/>
    <property type="match status" value="1"/>
</dbReference>
<dbReference type="SUPFAM" id="SSF58104">
    <property type="entry name" value="Methyl-accepting chemotaxis protein (MCP) signaling domain"/>
    <property type="match status" value="1"/>
</dbReference>
<keyword evidence="2" id="KW-0997">Cell inner membrane</keyword>
<evidence type="ECO:0000259" key="8">
    <source>
        <dbReference type="PROSITE" id="PS50111"/>
    </source>
</evidence>
<dbReference type="RefSeq" id="WP_210680394.1">
    <property type="nucleotide sequence ID" value="NZ_JAGMWN010000001.1"/>
</dbReference>
<keyword evidence="3 5" id="KW-0807">Transducer</keyword>
<dbReference type="InterPro" id="IPR000727">
    <property type="entry name" value="T_SNARE_dom"/>
</dbReference>
<evidence type="ECO:0000256" key="4">
    <source>
        <dbReference type="ARBA" id="ARBA00029447"/>
    </source>
</evidence>
<keyword evidence="7" id="KW-0812">Transmembrane</keyword>
<dbReference type="SMART" id="SM00283">
    <property type="entry name" value="MA"/>
    <property type="match status" value="1"/>
</dbReference>
<dbReference type="Proteomes" id="UP000672602">
    <property type="component" value="Unassembled WGS sequence"/>
</dbReference>
<protein>
    <submittedName>
        <fullName evidence="11">Cache domain-containing protein</fullName>
    </submittedName>
</protein>
<dbReference type="EMBL" id="JAGMWN010000001">
    <property type="protein sequence ID" value="MBP5855823.1"/>
    <property type="molecule type" value="Genomic_DNA"/>
</dbReference>
<accession>A0A8J7RZA2</accession>
<dbReference type="Gene3D" id="1.10.287.950">
    <property type="entry name" value="Methyl-accepting chemotaxis protein"/>
    <property type="match status" value="1"/>
</dbReference>
<dbReference type="PROSITE" id="PS50111">
    <property type="entry name" value="CHEMOTAXIS_TRANSDUC_2"/>
    <property type="match status" value="1"/>
</dbReference>
<feature type="domain" description="HAMP" evidence="10">
    <location>
        <begin position="222"/>
        <end position="275"/>
    </location>
</feature>
<keyword evidence="12" id="KW-1185">Reference proteome</keyword>
<feature type="region of interest" description="Disordered" evidence="6">
    <location>
        <begin position="270"/>
        <end position="301"/>
    </location>
</feature>
<evidence type="ECO:0000313" key="11">
    <source>
        <dbReference type="EMBL" id="MBP5855823.1"/>
    </source>
</evidence>
<dbReference type="InterPro" id="IPR004089">
    <property type="entry name" value="MCPsignal_dom"/>
</dbReference>
<dbReference type="Gene3D" id="6.10.340.10">
    <property type="match status" value="1"/>
</dbReference>
<evidence type="ECO:0000256" key="3">
    <source>
        <dbReference type="ARBA" id="ARBA00023224"/>
    </source>
</evidence>
<evidence type="ECO:0000256" key="2">
    <source>
        <dbReference type="ARBA" id="ARBA00022519"/>
    </source>
</evidence>
<dbReference type="InterPro" id="IPR003660">
    <property type="entry name" value="HAMP_dom"/>
</dbReference>
<keyword evidence="7" id="KW-0472">Membrane</keyword>
<dbReference type="GO" id="GO:0005886">
    <property type="term" value="C:plasma membrane"/>
    <property type="evidence" value="ECO:0007669"/>
    <property type="project" value="UniProtKB-SubCell"/>
</dbReference>
<proteinExistence type="inferred from homology"/>
<dbReference type="InterPro" id="IPR033462">
    <property type="entry name" value="Cache_3-Cache_2"/>
</dbReference>
<evidence type="ECO:0000259" key="10">
    <source>
        <dbReference type="PROSITE" id="PS50885"/>
    </source>
</evidence>
<name>A0A8J7RZA2_9PROT</name>
<evidence type="ECO:0000256" key="1">
    <source>
        <dbReference type="ARBA" id="ARBA00004429"/>
    </source>
</evidence>
<comment type="similarity">
    <text evidence="4">Belongs to the methyl-accepting chemotaxis (MCP) protein family.</text>
</comment>
<evidence type="ECO:0000313" key="12">
    <source>
        <dbReference type="Proteomes" id="UP000672602"/>
    </source>
</evidence>
<dbReference type="GO" id="GO:0007165">
    <property type="term" value="P:signal transduction"/>
    <property type="evidence" value="ECO:0007669"/>
    <property type="project" value="UniProtKB-KW"/>
</dbReference>
<feature type="domain" description="Methyl-accepting transducer" evidence="8">
    <location>
        <begin position="323"/>
        <end position="545"/>
    </location>
</feature>
<comment type="subcellular location">
    <subcellularLocation>
        <location evidence="1">Cell inner membrane</location>
        <topology evidence="1">Multi-pass membrane protein</topology>
    </subcellularLocation>
</comment>
<dbReference type="PANTHER" id="PTHR32089:SF112">
    <property type="entry name" value="LYSOZYME-LIKE PROTEIN-RELATED"/>
    <property type="match status" value="1"/>
</dbReference>
<evidence type="ECO:0000256" key="5">
    <source>
        <dbReference type="PROSITE-ProRule" id="PRU00284"/>
    </source>
</evidence>
<feature type="compositionally biased region" description="Polar residues" evidence="6">
    <location>
        <begin position="516"/>
        <end position="532"/>
    </location>
</feature>
<dbReference type="SUPFAM" id="SSF103190">
    <property type="entry name" value="Sensory domain-like"/>
    <property type="match status" value="1"/>
</dbReference>
<dbReference type="AlphaFoldDB" id="A0A8J7RZA2"/>
<gene>
    <name evidence="11" type="ORF">KAJ83_02300</name>
</gene>
<reference evidence="11" key="1">
    <citation type="submission" date="2021-04" db="EMBL/GenBank/DDBJ databases">
        <authorList>
            <person name="Zhang D.-C."/>
        </authorList>
    </citation>
    <scope>NUCLEOTIDE SEQUENCE</scope>
    <source>
        <strain evidence="11">CGMCC 1.15697</strain>
    </source>
</reference>
<dbReference type="Pfam" id="PF00015">
    <property type="entry name" value="MCPsignal"/>
    <property type="match status" value="1"/>
</dbReference>
<keyword evidence="7" id="KW-1133">Transmembrane helix</keyword>
<feature type="transmembrane region" description="Helical" evidence="7">
    <location>
        <begin position="21"/>
        <end position="38"/>
    </location>
</feature>
<keyword evidence="2" id="KW-1003">Cell membrane</keyword>
<evidence type="ECO:0000256" key="7">
    <source>
        <dbReference type="SAM" id="Phobius"/>
    </source>
</evidence>
<dbReference type="PROSITE" id="PS50885">
    <property type="entry name" value="HAMP"/>
    <property type="match status" value="1"/>
</dbReference>
<evidence type="ECO:0000256" key="6">
    <source>
        <dbReference type="SAM" id="MobiDB-lite"/>
    </source>
</evidence>
<dbReference type="InterPro" id="IPR029151">
    <property type="entry name" value="Sensor-like_sf"/>
</dbReference>
<evidence type="ECO:0000259" key="9">
    <source>
        <dbReference type="PROSITE" id="PS50192"/>
    </source>
</evidence>
<feature type="domain" description="T-SNARE coiled-coil homology" evidence="9">
    <location>
        <begin position="475"/>
        <end position="537"/>
    </location>
</feature>
<feature type="transmembrane region" description="Helical" evidence="7">
    <location>
        <begin position="198"/>
        <end position="221"/>
    </location>
</feature>
<dbReference type="PANTHER" id="PTHR32089">
    <property type="entry name" value="METHYL-ACCEPTING CHEMOTAXIS PROTEIN MCPB"/>
    <property type="match status" value="1"/>
</dbReference>
<organism evidence="11 12">
    <name type="scientific">Marivibrio halodurans</name>
    <dbReference type="NCBI Taxonomy" id="2039722"/>
    <lineage>
        <taxon>Bacteria</taxon>
        <taxon>Pseudomonadati</taxon>
        <taxon>Pseudomonadota</taxon>
        <taxon>Alphaproteobacteria</taxon>
        <taxon>Rhodospirillales</taxon>
        <taxon>Rhodospirillaceae</taxon>
        <taxon>Marivibrio</taxon>
    </lineage>
</organism>
<feature type="region of interest" description="Disordered" evidence="6">
    <location>
        <begin position="516"/>
        <end position="558"/>
    </location>
</feature>
<comment type="caution">
    <text evidence="11">The sequence shown here is derived from an EMBL/GenBank/DDBJ whole genome shotgun (WGS) entry which is preliminary data.</text>
</comment>
<dbReference type="Pfam" id="PF17201">
    <property type="entry name" value="Cache_3-Cache_2"/>
    <property type="match status" value="1"/>
</dbReference>
<sequence length="578" mass="61711">MSRGFSKLGMVPRTITVTTGLLIAAIALISAVILYLISAEIEQQVIDRQETSLRAAAEVMTDRFSDFEASYDSDGNVNRLEMPAIPDFDSHEMIDKVGRITGETATVFAFEPENGDFWRRTTNIVKPDGNRAVGTQLGIDGAVHPVVSAGDTFRGQATILGLDYYTIYEPIFGPGDEVIGILYAGVLKSEVQALLHQLALALALMALAVVVLSVLTATLTFRRMLAPIPRLARLMTRMSESGEAVDIPYVERSDEAGVMARALRVFQEKTQEAAHQTAENERLREEQRGRDAAREEERREAMKTLADEFERSVGEITRRLAASVESLRTASTSMGEAASDSSERSNETARAVETAADSVNMVASASEELSASIREISEQVAESSRIASSAVDEVRNTGQTVGELARAAEEIGGVIELINDIAEQTNLLALNATIEAARAGEAGKGFAVVASEVKSLAEQTAKATEQISSRITAMQSNTKGTVDAMKGVGETIERINEIAGTIAAAVEEQSAATQEISSNASQAARGTSTASEGVQGVREAAEAVGESSTGVKTLSGDLSRDTDALKHEVEGFLTKVRT</sequence>